<protein>
    <recommendedName>
        <fullName evidence="2">RING-type E3 ubiquitin transferase</fullName>
        <ecNumber evidence="2">2.3.2.27</ecNumber>
    </recommendedName>
</protein>
<dbReference type="EMBL" id="JAYDYQ010002144">
    <property type="protein sequence ID" value="KAK4487248.1"/>
    <property type="molecule type" value="Genomic_DNA"/>
</dbReference>
<feature type="compositionally biased region" description="Polar residues" evidence="7">
    <location>
        <begin position="130"/>
        <end position="144"/>
    </location>
</feature>
<accession>A0ABR0DDB8</accession>
<dbReference type="Proteomes" id="UP001291926">
    <property type="component" value="Unassembled WGS sequence"/>
</dbReference>
<gene>
    <name evidence="9" type="ORF">RD792_006147</name>
</gene>
<keyword evidence="3" id="KW-0479">Metal-binding</keyword>
<evidence type="ECO:0000259" key="8">
    <source>
        <dbReference type="PROSITE" id="PS50089"/>
    </source>
</evidence>
<evidence type="ECO:0000256" key="4">
    <source>
        <dbReference type="ARBA" id="ARBA00022771"/>
    </source>
</evidence>
<dbReference type="Pfam" id="PF13639">
    <property type="entry name" value="zf-RING_2"/>
    <property type="match status" value="1"/>
</dbReference>
<evidence type="ECO:0000313" key="10">
    <source>
        <dbReference type="Proteomes" id="UP001291926"/>
    </source>
</evidence>
<proteinExistence type="predicted"/>
<evidence type="ECO:0000256" key="6">
    <source>
        <dbReference type="PROSITE-ProRule" id="PRU00175"/>
    </source>
</evidence>
<feature type="region of interest" description="Disordered" evidence="7">
    <location>
        <begin position="73"/>
        <end position="112"/>
    </location>
</feature>
<dbReference type="InterPro" id="IPR013083">
    <property type="entry name" value="Znf_RING/FYVE/PHD"/>
</dbReference>
<keyword evidence="10" id="KW-1185">Reference proteome</keyword>
<feature type="domain" description="RING-type" evidence="8">
    <location>
        <begin position="168"/>
        <end position="209"/>
    </location>
</feature>
<dbReference type="SMART" id="SM00184">
    <property type="entry name" value="RING"/>
    <property type="match status" value="1"/>
</dbReference>
<evidence type="ECO:0000256" key="3">
    <source>
        <dbReference type="ARBA" id="ARBA00022723"/>
    </source>
</evidence>
<keyword evidence="4 6" id="KW-0863">Zinc-finger</keyword>
<dbReference type="SUPFAM" id="SSF57850">
    <property type="entry name" value="RING/U-box"/>
    <property type="match status" value="1"/>
</dbReference>
<keyword evidence="5" id="KW-0862">Zinc</keyword>
<evidence type="ECO:0000313" key="9">
    <source>
        <dbReference type="EMBL" id="KAK4487248.1"/>
    </source>
</evidence>
<evidence type="ECO:0000256" key="7">
    <source>
        <dbReference type="SAM" id="MobiDB-lite"/>
    </source>
</evidence>
<dbReference type="InterPro" id="IPR001841">
    <property type="entry name" value="Znf_RING"/>
</dbReference>
<organism evidence="9 10">
    <name type="scientific">Penstemon davidsonii</name>
    <dbReference type="NCBI Taxonomy" id="160366"/>
    <lineage>
        <taxon>Eukaryota</taxon>
        <taxon>Viridiplantae</taxon>
        <taxon>Streptophyta</taxon>
        <taxon>Embryophyta</taxon>
        <taxon>Tracheophyta</taxon>
        <taxon>Spermatophyta</taxon>
        <taxon>Magnoliopsida</taxon>
        <taxon>eudicotyledons</taxon>
        <taxon>Gunneridae</taxon>
        <taxon>Pentapetalae</taxon>
        <taxon>asterids</taxon>
        <taxon>lamiids</taxon>
        <taxon>Lamiales</taxon>
        <taxon>Plantaginaceae</taxon>
        <taxon>Cheloneae</taxon>
        <taxon>Penstemon</taxon>
    </lineage>
</organism>
<dbReference type="EC" id="2.3.2.27" evidence="2"/>
<feature type="region of interest" description="Disordered" evidence="7">
    <location>
        <begin position="128"/>
        <end position="150"/>
    </location>
</feature>
<reference evidence="9 10" key="1">
    <citation type="journal article" date="2023" name="bioRxiv">
        <title>Genome report: Whole genome sequence and annotation of Penstemon davidsonii.</title>
        <authorList>
            <person name="Ostevik K.L."/>
            <person name="Alabady M."/>
            <person name="Zhang M."/>
            <person name="Rausher M.D."/>
        </authorList>
    </citation>
    <scope>NUCLEOTIDE SEQUENCE [LARGE SCALE GENOMIC DNA]</scope>
    <source>
        <strain evidence="9">DNT005</strain>
        <tissue evidence="9">Whole leaf</tissue>
    </source>
</reference>
<comment type="catalytic activity">
    <reaction evidence="1">
        <text>S-ubiquitinyl-[E2 ubiquitin-conjugating enzyme]-L-cysteine + [acceptor protein]-L-lysine = [E2 ubiquitin-conjugating enzyme]-L-cysteine + N(6)-ubiquitinyl-[acceptor protein]-L-lysine.</text>
        <dbReference type="EC" id="2.3.2.27"/>
    </reaction>
</comment>
<name>A0ABR0DDB8_9LAMI</name>
<dbReference type="PANTHER" id="PTHR15710">
    <property type="entry name" value="E3 UBIQUITIN-PROTEIN LIGASE PRAJA"/>
    <property type="match status" value="1"/>
</dbReference>
<sequence>MSSHVCTHWCFSCSRPILAEPPYLACPYCHGGFIQPIYEFLNSQPPHAFSHDPRIGIVDNSLATRLWQRLTGPGPSYDRQLPPGEIVRGPPGSFNHYPGPGPGPGPPDFDDYYEEQHQLDEQILEQQLQSTPVSPGYNSSSTPAPRSAIDSLPTVRITQRHLRTDANCVVCLNDFKLGTQAKRMPCDHIYHSNCIVNWLLQHNTCPVCRFVFGSGSVNQRTGNSSSSSS</sequence>
<evidence type="ECO:0000256" key="5">
    <source>
        <dbReference type="ARBA" id="ARBA00022833"/>
    </source>
</evidence>
<dbReference type="PANTHER" id="PTHR15710:SF34">
    <property type="entry name" value="E3 UBIQUITIN-PROTEIN LIGASE RHC1A-RELATED"/>
    <property type="match status" value="1"/>
</dbReference>
<evidence type="ECO:0000256" key="2">
    <source>
        <dbReference type="ARBA" id="ARBA00012483"/>
    </source>
</evidence>
<comment type="caution">
    <text evidence="9">The sequence shown here is derived from an EMBL/GenBank/DDBJ whole genome shotgun (WGS) entry which is preliminary data.</text>
</comment>
<evidence type="ECO:0000256" key="1">
    <source>
        <dbReference type="ARBA" id="ARBA00000900"/>
    </source>
</evidence>
<dbReference type="PROSITE" id="PS50089">
    <property type="entry name" value="ZF_RING_2"/>
    <property type="match status" value="1"/>
</dbReference>
<dbReference type="Gene3D" id="3.30.40.10">
    <property type="entry name" value="Zinc/RING finger domain, C3HC4 (zinc finger)"/>
    <property type="match status" value="1"/>
</dbReference>